<feature type="compositionally biased region" description="Low complexity" evidence="1">
    <location>
        <begin position="15"/>
        <end position="45"/>
    </location>
</feature>
<comment type="caution">
    <text evidence="2">The sequence shown here is derived from an EMBL/GenBank/DDBJ whole genome shotgun (WGS) entry which is preliminary data.</text>
</comment>
<keyword evidence="3" id="KW-1185">Reference proteome</keyword>
<evidence type="ECO:0000313" key="3">
    <source>
        <dbReference type="Proteomes" id="UP000274822"/>
    </source>
</evidence>
<reference evidence="2 3" key="1">
    <citation type="journal article" date="2018" name="New Phytol.">
        <title>Phylogenomics of Endogonaceae and evolution of mycorrhizas within Mucoromycota.</title>
        <authorList>
            <person name="Chang Y."/>
            <person name="Desiro A."/>
            <person name="Na H."/>
            <person name="Sandor L."/>
            <person name="Lipzen A."/>
            <person name="Clum A."/>
            <person name="Barry K."/>
            <person name="Grigoriev I.V."/>
            <person name="Martin F.M."/>
            <person name="Stajich J.E."/>
            <person name="Smith M.E."/>
            <person name="Bonito G."/>
            <person name="Spatafora J.W."/>
        </authorList>
    </citation>
    <scope>NUCLEOTIDE SEQUENCE [LARGE SCALE GENOMIC DNA]</scope>
    <source>
        <strain evidence="2 3">AD002</strain>
    </source>
</reference>
<gene>
    <name evidence="2" type="ORF">BC938DRAFT_471992</name>
</gene>
<sequence length="110" mass="11620">MNSSSQKYRTHPRTPKSNPLNSPRSPRSSVAPAPVVASLRSASSSWTTPPVPLSATLRAPSARTTSCACSSLSARPVACVENTDIGHRKPPPVVSLCSFFFGPLSRSDTL</sequence>
<protein>
    <submittedName>
        <fullName evidence="2">Uncharacterized protein</fullName>
    </submittedName>
</protein>
<evidence type="ECO:0000256" key="1">
    <source>
        <dbReference type="SAM" id="MobiDB-lite"/>
    </source>
</evidence>
<organism evidence="2 3">
    <name type="scientific">Jimgerdemannia flammicorona</name>
    <dbReference type="NCBI Taxonomy" id="994334"/>
    <lineage>
        <taxon>Eukaryota</taxon>
        <taxon>Fungi</taxon>
        <taxon>Fungi incertae sedis</taxon>
        <taxon>Mucoromycota</taxon>
        <taxon>Mucoromycotina</taxon>
        <taxon>Endogonomycetes</taxon>
        <taxon>Endogonales</taxon>
        <taxon>Endogonaceae</taxon>
        <taxon>Jimgerdemannia</taxon>
    </lineage>
</organism>
<evidence type="ECO:0000313" key="2">
    <source>
        <dbReference type="EMBL" id="RUS25544.1"/>
    </source>
</evidence>
<dbReference type="Proteomes" id="UP000274822">
    <property type="component" value="Unassembled WGS sequence"/>
</dbReference>
<feature type="region of interest" description="Disordered" evidence="1">
    <location>
        <begin position="1"/>
        <end position="50"/>
    </location>
</feature>
<accession>A0A433Q6Y7</accession>
<dbReference type="EMBL" id="RBNJ01012685">
    <property type="protein sequence ID" value="RUS25544.1"/>
    <property type="molecule type" value="Genomic_DNA"/>
</dbReference>
<dbReference type="AlphaFoldDB" id="A0A433Q6Y7"/>
<proteinExistence type="predicted"/>
<name>A0A433Q6Y7_9FUNG</name>